<dbReference type="Pfam" id="PF18175">
    <property type="entry name" value="HU-CCDC81_bac_2"/>
    <property type="match status" value="1"/>
</dbReference>
<dbReference type="EMBL" id="UGQL01000002">
    <property type="protein sequence ID" value="STZ69368.1"/>
    <property type="molecule type" value="Genomic_DNA"/>
</dbReference>
<dbReference type="Pfam" id="PF05036">
    <property type="entry name" value="SPOR"/>
    <property type="match status" value="1"/>
</dbReference>
<sequence>MTQYISALLYRYPCVIVPGFGAFITEIQSSFYDVEKQLFFPPQKRISFNRNIVNNDGLLANHVATQERLSYEEAVTRIQAMVADWNNTLTSFDSLNLESIGIFSYNEEKSLQFDPIQNQNYLATSFGLSAVGVQSIQREEATSTPVVAIETATGKTRRTATFFKYASVLVLTLGIGSVLVQNGYTAYVNDQTLSIENNVQSQVQNKLQQATFIIEPSMDAIALPVKDETVIITKPYHLVAAAFRSEENAAIEVEILKKKGFEDASFLGRTKYGMYPVVYGSFISHEEAKDALKEIHRTTNKEAWIFIK</sequence>
<accession>A0A378U2B3</accession>
<dbReference type="InterPro" id="IPR041268">
    <property type="entry name" value="HU-CCDC81_bac_2"/>
</dbReference>
<keyword evidence="3" id="KW-1185">Reference proteome</keyword>
<dbReference type="PROSITE" id="PS51724">
    <property type="entry name" value="SPOR"/>
    <property type="match status" value="1"/>
</dbReference>
<evidence type="ECO:0000313" key="2">
    <source>
        <dbReference type="EMBL" id="STZ69368.1"/>
    </source>
</evidence>
<proteinExistence type="predicted"/>
<gene>
    <name evidence="2" type="ORF">NCTC11179_02874</name>
</gene>
<organism evidence="2 3">
    <name type="scientific">Myroides odoratus</name>
    <name type="common">Flavobacterium odoratum</name>
    <dbReference type="NCBI Taxonomy" id="256"/>
    <lineage>
        <taxon>Bacteria</taxon>
        <taxon>Pseudomonadati</taxon>
        <taxon>Bacteroidota</taxon>
        <taxon>Flavobacteriia</taxon>
        <taxon>Flavobacteriales</taxon>
        <taxon>Flavobacteriaceae</taxon>
        <taxon>Myroides</taxon>
    </lineage>
</organism>
<dbReference type="Gene3D" id="3.30.70.1070">
    <property type="entry name" value="Sporulation related repeat"/>
    <property type="match status" value="1"/>
</dbReference>
<feature type="domain" description="SPOR" evidence="1">
    <location>
        <begin position="230"/>
        <end position="308"/>
    </location>
</feature>
<evidence type="ECO:0000313" key="3">
    <source>
        <dbReference type="Proteomes" id="UP000255024"/>
    </source>
</evidence>
<reference evidence="2 3" key="1">
    <citation type="submission" date="2018-06" db="EMBL/GenBank/DDBJ databases">
        <authorList>
            <consortium name="Pathogen Informatics"/>
            <person name="Doyle S."/>
        </authorList>
    </citation>
    <scope>NUCLEOTIDE SEQUENCE [LARGE SCALE GENOMIC DNA]</scope>
    <source>
        <strain evidence="2 3">NCTC11179</strain>
    </source>
</reference>
<dbReference type="GO" id="GO:0042834">
    <property type="term" value="F:peptidoglycan binding"/>
    <property type="evidence" value="ECO:0007669"/>
    <property type="project" value="InterPro"/>
</dbReference>
<dbReference type="Pfam" id="PF18174">
    <property type="entry name" value="HU-CCDC81_bac_1"/>
    <property type="match status" value="1"/>
</dbReference>
<dbReference type="SUPFAM" id="SSF110997">
    <property type="entry name" value="Sporulation related repeat"/>
    <property type="match status" value="1"/>
</dbReference>
<dbReference type="RefSeq" id="WP_115092796.1">
    <property type="nucleotide sequence ID" value="NZ_CP068107.1"/>
</dbReference>
<dbReference type="InterPro" id="IPR040495">
    <property type="entry name" value="HU-CCDC81_bac_1"/>
</dbReference>
<dbReference type="Proteomes" id="UP000255024">
    <property type="component" value="Unassembled WGS sequence"/>
</dbReference>
<protein>
    <submittedName>
        <fullName evidence="2">Sporulation related domain</fullName>
    </submittedName>
</protein>
<dbReference type="AlphaFoldDB" id="A0A378U2B3"/>
<name>A0A378U2B3_MYROD</name>
<evidence type="ECO:0000259" key="1">
    <source>
        <dbReference type="PROSITE" id="PS51724"/>
    </source>
</evidence>
<dbReference type="InterPro" id="IPR036680">
    <property type="entry name" value="SPOR-like_sf"/>
</dbReference>
<dbReference type="InterPro" id="IPR007730">
    <property type="entry name" value="SPOR-like_dom"/>
</dbReference>